<evidence type="ECO:0000313" key="2">
    <source>
        <dbReference type="EMBL" id="AKB62562.1"/>
    </source>
</evidence>
<evidence type="ECO:0000256" key="1">
    <source>
        <dbReference type="SAM" id="Phobius"/>
    </source>
</evidence>
<protein>
    <submittedName>
        <fullName evidence="2">Uncharacterized protein</fullName>
    </submittedName>
</protein>
<dbReference type="PATRIC" id="fig|1434115.4.peg.3284"/>
<dbReference type="AlphaFoldDB" id="A0A0E3RF07"/>
<proteinExistence type="predicted"/>
<evidence type="ECO:0000313" key="3">
    <source>
        <dbReference type="Proteomes" id="UP000033116"/>
    </source>
</evidence>
<gene>
    <name evidence="2" type="ORF">MSMAP_2577</name>
</gene>
<reference evidence="2 3" key="1">
    <citation type="submission" date="2014-07" db="EMBL/GenBank/DDBJ databases">
        <title>Methanogenic archaea and the global carbon cycle.</title>
        <authorList>
            <person name="Henriksen J.R."/>
            <person name="Luke J."/>
            <person name="Reinhart S."/>
            <person name="Benedict M.N."/>
            <person name="Youngblut N.D."/>
            <person name="Metcalf M.E."/>
            <person name="Whitaker R.J."/>
            <person name="Metcalf W.W."/>
        </authorList>
    </citation>
    <scope>NUCLEOTIDE SEQUENCE [LARGE SCALE GENOMIC DNA]</scope>
    <source>
        <strain evidence="2 3">SarPi</strain>
    </source>
</reference>
<accession>A0A0E3RF07</accession>
<feature type="transmembrane region" description="Helical" evidence="1">
    <location>
        <begin position="12"/>
        <end position="32"/>
    </location>
</feature>
<sequence>MFCIERYICAELEIVLLYELGMWIAFTSGHFRMSLKMSLLDGLKARWTISSLSFKVSISSFELTTLIFIFITVLSRFFRVCSGFLRVLFRVSLNLIQGFPGFDSDSRNFDFRNFLLMPLEFIYFSVNFDFQGYQC</sequence>
<dbReference type="Proteomes" id="UP000033116">
    <property type="component" value="Chromosome"/>
</dbReference>
<keyword evidence="1" id="KW-0472">Membrane</keyword>
<dbReference type="EMBL" id="CP009511">
    <property type="protein sequence ID" value="AKB62562.1"/>
    <property type="molecule type" value="Genomic_DNA"/>
</dbReference>
<organism evidence="2 3">
    <name type="scientific">Methanosarcina mazei SarPi</name>
    <dbReference type="NCBI Taxonomy" id="1434115"/>
    <lineage>
        <taxon>Archaea</taxon>
        <taxon>Methanobacteriati</taxon>
        <taxon>Methanobacteriota</taxon>
        <taxon>Stenosarchaea group</taxon>
        <taxon>Methanomicrobia</taxon>
        <taxon>Methanosarcinales</taxon>
        <taxon>Methanosarcinaceae</taxon>
        <taxon>Methanosarcina</taxon>
    </lineage>
</organism>
<dbReference type="HOGENOM" id="CLU_2115508_0_0_2"/>
<keyword evidence="1" id="KW-0812">Transmembrane</keyword>
<keyword evidence="1" id="KW-1133">Transmembrane helix</keyword>
<name>A0A0E3RF07_METMZ</name>
<feature type="transmembrane region" description="Helical" evidence="1">
    <location>
        <begin position="52"/>
        <end position="78"/>
    </location>
</feature>